<keyword evidence="3 6" id="KW-0663">Pyridoxal phosphate</keyword>
<dbReference type="EC" id="4.1.1.20" evidence="6 7"/>
<dbReference type="InterPro" id="IPR002986">
    <property type="entry name" value="DAP_deCOOHase_LysA"/>
</dbReference>
<evidence type="ECO:0000256" key="7">
    <source>
        <dbReference type="NCBIfam" id="TIGR01048"/>
    </source>
</evidence>
<evidence type="ECO:0000256" key="4">
    <source>
        <dbReference type="ARBA" id="ARBA00023154"/>
    </source>
</evidence>
<feature type="binding site" evidence="6">
    <location>
        <position position="262"/>
    </location>
    <ligand>
        <name>substrate</name>
    </ligand>
</feature>
<keyword evidence="4 6" id="KW-0457">Lysine biosynthesis</keyword>
<evidence type="ECO:0000313" key="11">
    <source>
        <dbReference type="Proteomes" id="UP001170379"/>
    </source>
</evidence>
<comment type="catalytic activity">
    <reaction evidence="6 8">
        <text>meso-2,6-diaminopimelate + H(+) = L-lysine + CO2</text>
        <dbReference type="Rhea" id="RHEA:15101"/>
        <dbReference type="ChEBI" id="CHEBI:15378"/>
        <dbReference type="ChEBI" id="CHEBI:16526"/>
        <dbReference type="ChEBI" id="CHEBI:32551"/>
        <dbReference type="ChEBI" id="CHEBI:57791"/>
        <dbReference type="EC" id="4.1.1.20"/>
    </reaction>
</comment>
<feature type="binding site" evidence="6">
    <location>
        <position position="357"/>
    </location>
    <ligand>
        <name>substrate</name>
    </ligand>
</feature>
<comment type="caution">
    <text evidence="10">The sequence shown here is derived from an EMBL/GenBank/DDBJ whole genome shotgun (WGS) entry which is preliminary data.</text>
</comment>
<sequence>MLHLGGCSAQDLIADFGSPLHVYDEAGLRAQAQRFVQGLRQRWPNSEVLFASKSFPVPAMYRLAQEEGVSIDVAGAGELLLAIRAGCDPSRIYFHGNAKTDEELELALEHRVSTIIVDNFDEISRLERLLTRPQQVLIRLIPDIDADTDAAIQTGGSTSKFGLPYDQALRAVARMEAHPMFDVVGVHVHIGSQIFNTAQLAEAVRKAAALGSFPIYNVGGGLGVKYALGQSAPGVEEYLDAITDEARQHLPADAKLIIEPGRSLVARSGVTLYQVVSVKHTGRHFVAIDGGLADQLDISVAGEPHEVIAANRMNDLAADVVDVVGRQCESGDVFARDARLPGMQIGDVVAYTGSGAYSYTTSNNYNGALRPAIVFVGAGHARLVTRRETFDELLALHLYEEGHPNE</sequence>
<evidence type="ECO:0000256" key="2">
    <source>
        <dbReference type="ARBA" id="ARBA00022793"/>
    </source>
</evidence>
<dbReference type="NCBIfam" id="TIGR01048">
    <property type="entry name" value="lysA"/>
    <property type="match status" value="1"/>
</dbReference>
<dbReference type="SUPFAM" id="SSF51419">
    <property type="entry name" value="PLP-binding barrel"/>
    <property type="match status" value="1"/>
</dbReference>
<dbReference type="SUPFAM" id="SSF50621">
    <property type="entry name" value="Alanine racemase C-terminal domain-like"/>
    <property type="match status" value="1"/>
</dbReference>
<gene>
    <name evidence="6 10" type="primary">lysA</name>
    <name evidence="10" type="ORF">C7K25_02215</name>
</gene>
<dbReference type="HAMAP" id="MF_02120">
    <property type="entry name" value="LysA"/>
    <property type="match status" value="1"/>
</dbReference>
<dbReference type="InterPro" id="IPR000183">
    <property type="entry name" value="Orn/DAP/Arg_de-COase"/>
</dbReference>
<evidence type="ECO:0000256" key="3">
    <source>
        <dbReference type="ARBA" id="ARBA00022898"/>
    </source>
</evidence>
<feature type="binding site" evidence="6">
    <location>
        <begin position="259"/>
        <end position="262"/>
    </location>
    <ligand>
        <name>pyridoxal 5'-phosphate</name>
        <dbReference type="ChEBI" id="CHEBI:597326"/>
    </ligand>
</feature>
<dbReference type="Gene3D" id="2.40.37.10">
    <property type="entry name" value="Lyase, Ornithine Decarboxylase, Chain A, domain 1"/>
    <property type="match status" value="1"/>
</dbReference>
<feature type="binding site" evidence="6">
    <location>
        <position position="357"/>
    </location>
    <ligand>
        <name>pyridoxal 5'-phosphate</name>
        <dbReference type="ChEBI" id="CHEBI:597326"/>
    </ligand>
</feature>
<reference evidence="10" key="2">
    <citation type="journal article" date="2022" name="Sci. Rep.">
        <title>In silico prediction of the enzymes involved in the degradation of the herbicide molinate by Gulosibacter molinativorax ON4T.</title>
        <authorList>
            <person name="Lopes A.R."/>
            <person name="Bunin E."/>
            <person name="Viana A.T."/>
            <person name="Froufe H."/>
            <person name="Munoz-Merida A."/>
            <person name="Pinho D."/>
            <person name="Figueiredo J."/>
            <person name="Barroso C."/>
            <person name="Vaz-Moreira I."/>
            <person name="Bellanger X."/>
            <person name="Egas C."/>
            <person name="Nunes O.C."/>
        </authorList>
    </citation>
    <scope>NUCLEOTIDE SEQUENCE</scope>
    <source>
        <strain evidence="10">ON4</strain>
    </source>
</reference>
<feature type="domain" description="Orn/DAP/Arg decarboxylase 2 N-terminal" evidence="9">
    <location>
        <begin position="36"/>
        <end position="266"/>
    </location>
</feature>
<reference evidence="10" key="1">
    <citation type="submission" date="2018-03" db="EMBL/GenBank/DDBJ databases">
        <authorList>
            <person name="Nunes O.C."/>
            <person name="Lopes A.R."/>
            <person name="Froufe H."/>
            <person name="Munoz-Merida A."/>
            <person name="Barroso C."/>
            <person name="Egas C."/>
        </authorList>
    </citation>
    <scope>NUCLEOTIDE SEQUENCE</scope>
    <source>
        <strain evidence="10">ON4</strain>
    </source>
</reference>
<feature type="modified residue" description="N6-(pyridoxal phosphate)lysine" evidence="6">
    <location>
        <position position="53"/>
    </location>
</feature>
<keyword evidence="6" id="KW-0028">Amino-acid biosynthesis</keyword>
<comment type="similarity">
    <text evidence="6">Belongs to the Orn/Lys/Arg decarboxylase class-II family. LysA subfamily.</text>
</comment>
<dbReference type="PANTHER" id="PTHR43727:SF2">
    <property type="entry name" value="GROUP IV DECARBOXYLASE"/>
    <property type="match status" value="1"/>
</dbReference>
<organism evidence="10 11">
    <name type="scientific">Gulosibacter molinativorax</name>
    <dbReference type="NCBI Taxonomy" id="256821"/>
    <lineage>
        <taxon>Bacteria</taxon>
        <taxon>Bacillati</taxon>
        <taxon>Actinomycetota</taxon>
        <taxon>Actinomycetes</taxon>
        <taxon>Micrococcales</taxon>
        <taxon>Microbacteriaceae</taxon>
        <taxon>Gulosibacter</taxon>
    </lineage>
</organism>
<dbReference type="Proteomes" id="UP001170379">
    <property type="component" value="Unassembled WGS sequence"/>
</dbReference>
<keyword evidence="5 6" id="KW-0456">Lyase</keyword>
<dbReference type="PRINTS" id="PR01179">
    <property type="entry name" value="ODADCRBXLASE"/>
</dbReference>
<dbReference type="EMBL" id="PXVD01000003">
    <property type="protein sequence ID" value="MDJ1370197.1"/>
    <property type="molecule type" value="Genomic_DNA"/>
</dbReference>
<evidence type="ECO:0000313" key="10">
    <source>
        <dbReference type="EMBL" id="MDJ1370197.1"/>
    </source>
</evidence>
<comment type="cofactor">
    <cofactor evidence="1 6 8">
        <name>pyridoxal 5'-phosphate</name>
        <dbReference type="ChEBI" id="CHEBI:597326"/>
    </cofactor>
</comment>
<comment type="pathway">
    <text evidence="6 8">Amino-acid biosynthesis; L-lysine biosynthesis via DAP pathway; L-lysine from DL-2,6-diaminopimelate: step 1/1.</text>
</comment>
<evidence type="ECO:0000256" key="5">
    <source>
        <dbReference type="ARBA" id="ARBA00023239"/>
    </source>
</evidence>
<feature type="binding site" evidence="6">
    <location>
        <position position="221"/>
    </location>
    <ligand>
        <name>pyridoxal 5'-phosphate</name>
        <dbReference type="ChEBI" id="CHEBI:597326"/>
    </ligand>
</feature>
<dbReference type="InterPro" id="IPR029066">
    <property type="entry name" value="PLP-binding_barrel"/>
</dbReference>
<dbReference type="InterPro" id="IPR022644">
    <property type="entry name" value="De-COase2_N"/>
</dbReference>
<dbReference type="CDD" id="cd06828">
    <property type="entry name" value="PLPDE_III_DapDC"/>
    <property type="match status" value="1"/>
</dbReference>
<dbReference type="PANTHER" id="PTHR43727">
    <property type="entry name" value="DIAMINOPIMELATE DECARBOXYLASE"/>
    <property type="match status" value="1"/>
</dbReference>
<feature type="binding site" evidence="6">
    <location>
        <position position="329"/>
    </location>
    <ligand>
        <name>substrate</name>
    </ligand>
</feature>
<dbReference type="InterPro" id="IPR009006">
    <property type="entry name" value="Ala_racemase/Decarboxylase_C"/>
</dbReference>
<evidence type="ECO:0000259" key="9">
    <source>
        <dbReference type="Pfam" id="PF02784"/>
    </source>
</evidence>
<comment type="subunit">
    <text evidence="6">Homodimer.</text>
</comment>
<accession>A0ABT7C5W8</accession>
<dbReference type="PRINTS" id="PR01181">
    <property type="entry name" value="DAPDCRBXLASE"/>
</dbReference>
<dbReference type="Gene3D" id="3.20.20.10">
    <property type="entry name" value="Alanine racemase"/>
    <property type="match status" value="1"/>
</dbReference>
<protein>
    <recommendedName>
        <fullName evidence="6 7">Diaminopimelate decarboxylase</fullName>
        <shortName evidence="6">DAP decarboxylase</shortName>
        <shortName evidence="6">DAPDC</shortName>
        <ecNumber evidence="6 7">4.1.1.20</ecNumber>
    </recommendedName>
</protein>
<keyword evidence="11" id="KW-1185">Reference proteome</keyword>
<evidence type="ECO:0000256" key="8">
    <source>
        <dbReference type="RuleBase" id="RU003738"/>
    </source>
</evidence>
<proteinExistence type="inferred from homology"/>
<keyword evidence="2 6" id="KW-0210">Decarboxylase</keyword>
<dbReference type="Pfam" id="PF02784">
    <property type="entry name" value="Orn_Arg_deC_N"/>
    <property type="match status" value="1"/>
</dbReference>
<comment type="function">
    <text evidence="6">Specifically catalyzes the decarboxylation of meso-diaminopimelate (meso-DAP) to L-lysine.</text>
</comment>
<name>A0ABT7C5W8_9MICO</name>
<evidence type="ECO:0000256" key="6">
    <source>
        <dbReference type="HAMAP-Rule" id="MF_02120"/>
    </source>
</evidence>
<evidence type="ECO:0000256" key="1">
    <source>
        <dbReference type="ARBA" id="ARBA00001933"/>
    </source>
</evidence>
<comment type="caution">
    <text evidence="6">Lacks conserved residue(s) required for the propagation of feature annotation.</text>
</comment>